<evidence type="ECO:0000256" key="6">
    <source>
        <dbReference type="ARBA" id="ARBA00023136"/>
    </source>
</evidence>
<keyword evidence="2" id="KW-1003">Cell membrane</keyword>
<gene>
    <name evidence="8" type="ORF">HQ394_14340</name>
</gene>
<evidence type="ECO:0000259" key="7">
    <source>
        <dbReference type="PROSITE" id="PS50893"/>
    </source>
</evidence>
<evidence type="ECO:0000256" key="5">
    <source>
        <dbReference type="ARBA" id="ARBA00022967"/>
    </source>
</evidence>
<reference evidence="8 9" key="1">
    <citation type="submission" date="2020-05" db="EMBL/GenBank/DDBJ databases">
        <title>Complete closed genome sequence of Defluviicoccus vanus.</title>
        <authorList>
            <person name="Bessarab I."/>
            <person name="Arumugam K."/>
            <person name="Maszenan A.M."/>
            <person name="Seviour R.J."/>
            <person name="Williams R.B."/>
        </authorList>
    </citation>
    <scope>NUCLEOTIDE SEQUENCE [LARGE SCALE GENOMIC DNA]</scope>
    <source>
        <strain evidence="8 9">Ben 114</strain>
    </source>
</reference>
<dbReference type="InterPro" id="IPR050086">
    <property type="entry name" value="MetN_ABC_transporter-like"/>
</dbReference>
<evidence type="ECO:0000256" key="2">
    <source>
        <dbReference type="ARBA" id="ARBA00022475"/>
    </source>
</evidence>
<dbReference type="SUPFAM" id="SSF52540">
    <property type="entry name" value="P-loop containing nucleoside triphosphate hydrolases"/>
    <property type="match status" value="1"/>
</dbReference>
<dbReference type="PROSITE" id="PS00211">
    <property type="entry name" value="ABC_TRANSPORTER_1"/>
    <property type="match status" value="1"/>
</dbReference>
<organism evidence="8 9">
    <name type="scientific">Defluviicoccus vanus</name>
    <dbReference type="NCBI Taxonomy" id="111831"/>
    <lineage>
        <taxon>Bacteria</taxon>
        <taxon>Pseudomonadati</taxon>
        <taxon>Pseudomonadota</taxon>
        <taxon>Alphaproteobacteria</taxon>
        <taxon>Rhodospirillales</taxon>
        <taxon>Rhodospirillaceae</taxon>
        <taxon>Defluviicoccus</taxon>
    </lineage>
</organism>
<evidence type="ECO:0000256" key="4">
    <source>
        <dbReference type="ARBA" id="ARBA00022840"/>
    </source>
</evidence>
<keyword evidence="3" id="KW-0547">Nucleotide-binding</keyword>
<name>A0A7H1N6J8_9PROT</name>
<dbReference type="KEGG" id="dvn:HQ394_14340"/>
<keyword evidence="6" id="KW-0472">Membrane</keyword>
<accession>A0A7H1N6J8</accession>
<dbReference type="AlphaFoldDB" id="A0A7H1N6J8"/>
<dbReference type="SMART" id="SM00382">
    <property type="entry name" value="AAA"/>
    <property type="match status" value="1"/>
</dbReference>
<keyword evidence="5" id="KW-1278">Translocase</keyword>
<dbReference type="GO" id="GO:0016887">
    <property type="term" value="F:ATP hydrolysis activity"/>
    <property type="evidence" value="ECO:0007669"/>
    <property type="project" value="InterPro"/>
</dbReference>
<dbReference type="InterPro" id="IPR003439">
    <property type="entry name" value="ABC_transporter-like_ATP-bd"/>
</dbReference>
<dbReference type="Pfam" id="PF00005">
    <property type="entry name" value="ABC_tran"/>
    <property type="match status" value="1"/>
</dbReference>
<evidence type="ECO:0000256" key="3">
    <source>
        <dbReference type="ARBA" id="ARBA00022741"/>
    </source>
</evidence>
<keyword evidence="1" id="KW-0813">Transport</keyword>
<evidence type="ECO:0000313" key="9">
    <source>
        <dbReference type="Proteomes" id="UP000516369"/>
    </source>
</evidence>
<dbReference type="PANTHER" id="PTHR43166:SF6">
    <property type="entry name" value="PHOSPHONATES IMPORT ATP-BINDING PROTEIN PHNC"/>
    <property type="match status" value="1"/>
</dbReference>
<dbReference type="Proteomes" id="UP000516369">
    <property type="component" value="Chromosome"/>
</dbReference>
<evidence type="ECO:0000313" key="8">
    <source>
        <dbReference type="EMBL" id="QNT71334.1"/>
    </source>
</evidence>
<keyword evidence="9" id="KW-1185">Reference proteome</keyword>
<dbReference type="InterPro" id="IPR003593">
    <property type="entry name" value="AAA+_ATPase"/>
</dbReference>
<keyword evidence="4 8" id="KW-0067">ATP-binding</keyword>
<proteinExistence type="predicted"/>
<sequence>MRRSAVSIHDLSVSRSQRLVLQEITCTIPVGMITAIVGPSGAGKSTLIGAINGLIPAADGTIIVSGLGRLTAPGVMRKHCRQTATVFQEHALIDRLSALDNVLLGLADSRHPLSFLPWPRALQRRAAEALASVDLLHRAAERVGRLSGGERQRVGLARALVREPRLLLADEPFASVDPALVQRFAGMLRRLVVERGVTLVIVLHQMETARPLADRIIGLVDGRIRFNGSPREFDAAAEFRLFHASPTKREKNGCFNA</sequence>
<dbReference type="InterPro" id="IPR027417">
    <property type="entry name" value="P-loop_NTPase"/>
</dbReference>
<dbReference type="PROSITE" id="PS50893">
    <property type="entry name" value="ABC_TRANSPORTER_2"/>
    <property type="match status" value="1"/>
</dbReference>
<dbReference type="PANTHER" id="PTHR43166">
    <property type="entry name" value="AMINO ACID IMPORT ATP-BINDING PROTEIN"/>
    <property type="match status" value="1"/>
</dbReference>
<evidence type="ECO:0000256" key="1">
    <source>
        <dbReference type="ARBA" id="ARBA00022448"/>
    </source>
</evidence>
<dbReference type="EMBL" id="CP053923">
    <property type="protein sequence ID" value="QNT71334.1"/>
    <property type="molecule type" value="Genomic_DNA"/>
</dbReference>
<dbReference type="InterPro" id="IPR017871">
    <property type="entry name" value="ABC_transporter-like_CS"/>
</dbReference>
<dbReference type="Gene3D" id="3.40.50.300">
    <property type="entry name" value="P-loop containing nucleotide triphosphate hydrolases"/>
    <property type="match status" value="1"/>
</dbReference>
<protein>
    <submittedName>
        <fullName evidence="8">ATP-binding cassette domain-containing protein</fullName>
    </submittedName>
</protein>
<dbReference type="GO" id="GO:0005524">
    <property type="term" value="F:ATP binding"/>
    <property type="evidence" value="ECO:0007669"/>
    <property type="project" value="UniProtKB-KW"/>
</dbReference>
<feature type="domain" description="ABC transporter" evidence="7">
    <location>
        <begin position="6"/>
        <end position="246"/>
    </location>
</feature>